<dbReference type="EMBL" id="JASKHM010000012">
    <property type="protein sequence ID" value="MEQ4484727.1"/>
    <property type="molecule type" value="Genomic_DNA"/>
</dbReference>
<keyword evidence="3" id="KW-1185">Reference proteome</keyword>
<protein>
    <submittedName>
        <fullName evidence="2">Uncharacterized protein</fullName>
    </submittedName>
</protein>
<reference evidence="2 3" key="1">
    <citation type="journal article" date="2023" name="Genome Announc.">
        <title>Pan-Genome Analyses of the Genus Cohnella and Proposal of the Novel Species Cohnella silvisoli sp. nov., Isolated from Forest Soil.</title>
        <authorList>
            <person name="Wang C."/>
            <person name="Mao L."/>
            <person name="Bao G."/>
            <person name="Zhu H."/>
        </authorList>
    </citation>
    <scope>NUCLEOTIDE SEQUENCE [LARGE SCALE GENOMIC DNA]</scope>
    <source>
        <strain evidence="2 3">NL03-T5-1</strain>
    </source>
</reference>
<proteinExistence type="predicted"/>
<accession>A0ABV1KY52</accession>
<name>A0ABV1KY52_9BACL</name>
<evidence type="ECO:0000256" key="1">
    <source>
        <dbReference type="SAM" id="Phobius"/>
    </source>
</evidence>
<feature type="transmembrane region" description="Helical" evidence="1">
    <location>
        <begin position="63"/>
        <end position="84"/>
    </location>
</feature>
<feature type="transmembrane region" description="Helical" evidence="1">
    <location>
        <begin position="91"/>
        <end position="111"/>
    </location>
</feature>
<evidence type="ECO:0000313" key="2">
    <source>
        <dbReference type="EMBL" id="MEQ4484727.1"/>
    </source>
</evidence>
<keyword evidence="1" id="KW-1133">Transmembrane helix</keyword>
<comment type="caution">
    <text evidence="2">The sequence shown here is derived from an EMBL/GenBank/DDBJ whole genome shotgun (WGS) entry which is preliminary data.</text>
</comment>
<dbReference type="Proteomes" id="UP001493487">
    <property type="component" value="Unassembled WGS sequence"/>
</dbReference>
<evidence type="ECO:0000313" key="3">
    <source>
        <dbReference type="Proteomes" id="UP001493487"/>
    </source>
</evidence>
<sequence>MTVTVFLSVALIAMIGFITVPKKLHSLEILFVWMLFIFVQANYVFVVSLNLKRVEYSMQLEKFWSYIIGIFILNPLLIMGMLLMYVACRKWLTRACWIIIFAGLLTCLEYAEERFGVLTHNDWTIPWSYLIWLSMLLLAAAAYSWFHYILDRELKETL</sequence>
<feature type="transmembrane region" description="Helical" evidence="1">
    <location>
        <begin position="6"/>
        <end position="22"/>
    </location>
</feature>
<feature type="transmembrane region" description="Helical" evidence="1">
    <location>
        <begin position="29"/>
        <end position="51"/>
    </location>
</feature>
<dbReference type="RefSeq" id="WP_232187106.1">
    <property type="nucleotide sequence ID" value="NZ_JAIOAP010000011.1"/>
</dbReference>
<organism evidence="2 3">
    <name type="scientific">Cohnella silvisoli</name>
    <dbReference type="NCBI Taxonomy" id="2873699"/>
    <lineage>
        <taxon>Bacteria</taxon>
        <taxon>Bacillati</taxon>
        <taxon>Bacillota</taxon>
        <taxon>Bacilli</taxon>
        <taxon>Bacillales</taxon>
        <taxon>Paenibacillaceae</taxon>
        <taxon>Cohnella</taxon>
    </lineage>
</organism>
<keyword evidence="1" id="KW-0812">Transmembrane</keyword>
<feature type="transmembrane region" description="Helical" evidence="1">
    <location>
        <begin position="131"/>
        <end position="150"/>
    </location>
</feature>
<keyword evidence="1" id="KW-0472">Membrane</keyword>
<gene>
    <name evidence="2" type="ORF">QJS35_20285</name>
</gene>